<organism evidence="2 3">
    <name type="scientific">Marinobacterium aestuariivivens</name>
    <dbReference type="NCBI Taxonomy" id="1698799"/>
    <lineage>
        <taxon>Bacteria</taxon>
        <taxon>Pseudomonadati</taxon>
        <taxon>Pseudomonadota</taxon>
        <taxon>Gammaproteobacteria</taxon>
        <taxon>Oceanospirillales</taxon>
        <taxon>Oceanospirillaceae</taxon>
        <taxon>Marinobacterium</taxon>
    </lineage>
</organism>
<feature type="signal peptide" evidence="1">
    <location>
        <begin position="1"/>
        <end position="21"/>
    </location>
</feature>
<sequence length="99" mass="10275">MKIITGICTLLLALSSGGALAGHCDNELAEAEWALDNATDLEPNVVEAAEALISDALEACDGEEEQLLIEGFGSPLSDPTYVSIGQSMLINARDLANGL</sequence>
<protein>
    <submittedName>
        <fullName evidence="2">Uncharacterized protein</fullName>
    </submittedName>
</protein>
<evidence type="ECO:0000256" key="1">
    <source>
        <dbReference type="SAM" id="SignalP"/>
    </source>
</evidence>
<accession>A0ABW2A0N1</accession>
<gene>
    <name evidence="2" type="ORF">ACFQDL_13935</name>
</gene>
<feature type="chain" id="PRO_5045063631" evidence="1">
    <location>
        <begin position="22"/>
        <end position="99"/>
    </location>
</feature>
<proteinExistence type="predicted"/>
<dbReference type="Proteomes" id="UP001596422">
    <property type="component" value="Unassembled WGS sequence"/>
</dbReference>
<evidence type="ECO:0000313" key="3">
    <source>
        <dbReference type="Proteomes" id="UP001596422"/>
    </source>
</evidence>
<keyword evidence="3" id="KW-1185">Reference proteome</keyword>
<reference evidence="3" key="1">
    <citation type="journal article" date="2019" name="Int. J. Syst. Evol. Microbiol.">
        <title>The Global Catalogue of Microorganisms (GCM) 10K type strain sequencing project: providing services to taxonomists for standard genome sequencing and annotation.</title>
        <authorList>
            <consortium name="The Broad Institute Genomics Platform"/>
            <consortium name="The Broad Institute Genome Sequencing Center for Infectious Disease"/>
            <person name="Wu L."/>
            <person name="Ma J."/>
        </authorList>
    </citation>
    <scope>NUCLEOTIDE SEQUENCE [LARGE SCALE GENOMIC DNA]</scope>
    <source>
        <strain evidence="3">NBRC 111756</strain>
    </source>
</reference>
<dbReference type="EMBL" id="JBHSWE010000001">
    <property type="protein sequence ID" value="MFC6671041.1"/>
    <property type="molecule type" value="Genomic_DNA"/>
</dbReference>
<comment type="caution">
    <text evidence="2">The sequence shown here is derived from an EMBL/GenBank/DDBJ whole genome shotgun (WGS) entry which is preliminary data.</text>
</comment>
<evidence type="ECO:0000313" key="2">
    <source>
        <dbReference type="EMBL" id="MFC6671041.1"/>
    </source>
</evidence>
<dbReference type="RefSeq" id="WP_379909549.1">
    <property type="nucleotide sequence ID" value="NZ_JBHSWE010000001.1"/>
</dbReference>
<name>A0ABW2A0N1_9GAMM</name>
<keyword evidence="1" id="KW-0732">Signal</keyword>